<organism evidence="2 3">
    <name type="scientific">Chishuiella changwenlii</name>
    <dbReference type="NCBI Taxonomy" id="1434701"/>
    <lineage>
        <taxon>Bacteria</taxon>
        <taxon>Pseudomonadati</taxon>
        <taxon>Bacteroidota</taxon>
        <taxon>Flavobacteriia</taxon>
        <taxon>Flavobacteriales</taxon>
        <taxon>Weeksellaceae</taxon>
        <taxon>Chishuiella</taxon>
    </lineage>
</organism>
<proteinExistence type="predicted"/>
<evidence type="ECO:0000313" key="2">
    <source>
        <dbReference type="EMBL" id="SHK92557.1"/>
    </source>
</evidence>
<keyword evidence="2" id="KW-0378">Hydrolase</keyword>
<keyword evidence="2" id="KW-0255">Endonuclease</keyword>
<keyword evidence="2" id="KW-0540">Nuclease</keyword>
<dbReference type="GO" id="GO:0004519">
    <property type="term" value="F:endonuclease activity"/>
    <property type="evidence" value="ECO:0007669"/>
    <property type="project" value="UniProtKB-KW"/>
</dbReference>
<dbReference type="InterPro" id="IPR044925">
    <property type="entry name" value="His-Me_finger_sf"/>
</dbReference>
<accession>A0A1M6WFS8</accession>
<feature type="domain" description="HNH nuclease" evidence="1">
    <location>
        <begin position="78"/>
        <end position="117"/>
    </location>
</feature>
<dbReference type="SUPFAM" id="SSF54060">
    <property type="entry name" value="His-Me finger endonucleases"/>
    <property type="match status" value="1"/>
</dbReference>
<evidence type="ECO:0000259" key="1">
    <source>
        <dbReference type="Pfam" id="PF13392"/>
    </source>
</evidence>
<gene>
    <name evidence="2" type="ORF">SAMN05443634_104293</name>
</gene>
<dbReference type="Gene3D" id="3.90.75.20">
    <property type="match status" value="1"/>
</dbReference>
<evidence type="ECO:0000313" key="3">
    <source>
        <dbReference type="Proteomes" id="UP000184120"/>
    </source>
</evidence>
<dbReference type="Proteomes" id="UP000184120">
    <property type="component" value="Unassembled WGS sequence"/>
</dbReference>
<dbReference type="Pfam" id="PF13392">
    <property type="entry name" value="HNH_3"/>
    <property type="match status" value="1"/>
</dbReference>
<dbReference type="AlphaFoldDB" id="A0A1M6WFS8"/>
<dbReference type="STRING" id="1434701.SAMN05443634_104293"/>
<reference evidence="3" key="1">
    <citation type="submission" date="2016-11" db="EMBL/GenBank/DDBJ databases">
        <authorList>
            <person name="Varghese N."/>
            <person name="Submissions S."/>
        </authorList>
    </citation>
    <scope>NUCLEOTIDE SEQUENCE [LARGE SCALE GENOMIC DNA]</scope>
    <source>
        <strain evidence="3">DSM 27989</strain>
    </source>
</reference>
<protein>
    <submittedName>
        <fullName evidence="2">HNH endonuclease</fullName>
    </submittedName>
</protein>
<name>A0A1M6WFS8_9FLAO</name>
<dbReference type="InterPro" id="IPR003615">
    <property type="entry name" value="HNH_nuc"/>
</dbReference>
<sequence>MNVVMRGVLKVKIVIMSDSWREYEAEGLIEKRSFLVSKEGFVKKLYTGQDKHKILEGAINNGYRAIWVTKADGKRTAKYVHKMVAETFLPNTEKKEYVVHLDHNKLNNHVDNLQWATLDEWKEHNKDLFRMMKGRSRLDSIPNSKLTEAQVIRLKKKLIDPNRKAKIATLAKQFNISQGQVYRILRGENWSHIEVKKD</sequence>
<dbReference type="EMBL" id="FRBH01000004">
    <property type="protein sequence ID" value="SHK92557.1"/>
    <property type="molecule type" value="Genomic_DNA"/>
</dbReference>